<dbReference type="InterPro" id="IPR029058">
    <property type="entry name" value="AB_hydrolase_fold"/>
</dbReference>
<evidence type="ECO:0000313" key="2">
    <source>
        <dbReference type="EMBL" id="SAL75644.1"/>
    </source>
</evidence>
<dbReference type="PANTHER" id="PTHR42972">
    <property type="entry name" value="TOL-PAL SYSTEM PROTEIN TOLB"/>
    <property type="match status" value="1"/>
</dbReference>
<keyword evidence="1" id="KW-0732">Signal</keyword>
<feature type="signal peptide" evidence="1">
    <location>
        <begin position="1"/>
        <end position="21"/>
    </location>
</feature>
<reference evidence="2" key="1">
    <citation type="submission" date="2016-01" db="EMBL/GenBank/DDBJ databases">
        <authorList>
            <person name="Peeters C."/>
        </authorList>
    </citation>
    <scope>NUCLEOTIDE SEQUENCE [LARGE SCALE GENOMIC DNA]</scope>
    <source>
        <strain evidence="2">LMG 22940</strain>
    </source>
</reference>
<dbReference type="Gene3D" id="3.40.50.1820">
    <property type="entry name" value="alpha/beta hydrolase"/>
    <property type="match status" value="2"/>
</dbReference>
<protein>
    <submittedName>
        <fullName evidence="2">Poly (3-hydroxybutyrate) depolymerase</fullName>
    </submittedName>
</protein>
<organism evidence="2 3">
    <name type="scientific">Caballeronia choica</name>
    <dbReference type="NCBI Taxonomy" id="326476"/>
    <lineage>
        <taxon>Bacteria</taxon>
        <taxon>Pseudomonadati</taxon>
        <taxon>Pseudomonadota</taxon>
        <taxon>Betaproteobacteria</taxon>
        <taxon>Burkholderiales</taxon>
        <taxon>Burkholderiaceae</taxon>
        <taxon>Caballeronia</taxon>
    </lineage>
</organism>
<dbReference type="Proteomes" id="UP000054770">
    <property type="component" value="Unassembled WGS sequence"/>
</dbReference>
<evidence type="ECO:0000313" key="3">
    <source>
        <dbReference type="Proteomes" id="UP000054770"/>
    </source>
</evidence>
<proteinExistence type="predicted"/>
<evidence type="ECO:0000256" key="1">
    <source>
        <dbReference type="SAM" id="SignalP"/>
    </source>
</evidence>
<comment type="caution">
    <text evidence="2">The sequence shown here is derived from an EMBL/GenBank/DDBJ whole genome shotgun (WGS) entry which is preliminary data.</text>
</comment>
<dbReference type="SUPFAM" id="SSF53474">
    <property type="entry name" value="alpha/beta-Hydrolases"/>
    <property type="match status" value="1"/>
</dbReference>
<name>A0A158K377_9BURK</name>
<gene>
    <name evidence="2" type="ORF">AWB68_04812</name>
</gene>
<accession>A0A158K377</accession>
<dbReference type="AlphaFoldDB" id="A0A158K377"/>
<keyword evidence="3" id="KW-1185">Reference proteome</keyword>
<dbReference type="EMBL" id="FCON02000061">
    <property type="protein sequence ID" value="SAL75644.1"/>
    <property type="molecule type" value="Genomic_DNA"/>
</dbReference>
<sequence>MKAILCVCAVVLATLSPASFADSTTYPPLPALNVDITQTSVSGLSSGGFMAVQLAVAYSSIIKGVGVVAAGPYYCAQNNVVIATTRCSCTIQPASACAVTPTSTEVPKLVAFTKASSASHVIDDAANIAAQRVVTVSGGDDATVPPAVVAQLQDYYAALGVPAQNMLKVGIPNAGHTMPTLNYGVACSESETPYIGKCQVDGAKAMLGWIYGPGPLAPPTATTPKGRYIRFDQTRYLPADRPSTFTWTTGMDTTGWLYVPAACNTGAPCRLHIVLHGCEQGQDYLPLKSPPGGGLFYGTTFVRHAGYEPWADNNRIVVLFPQAVSIPGLNPNGCWDWWGYTGAHFADQQGVQMRAIRNMIDRLASKQGG</sequence>
<dbReference type="RefSeq" id="WP_235028476.1">
    <property type="nucleotide sequence ID" value="NZ_FCON02000061.1"/>
</dbReference>
<dbReference type="PANTHER" id="PTHR42972:SF8">
    <property type="entry name" value="POLYHYDROXYBUTYRATE DEPOLYMERASE"/>
    <property type="match status" value="1"/>
</dbReference>
<feature type="chain" id="PRO_5011121208" evidence="1">
    <location>
        <begin position="22"/>
        <end position="369"/>
    </location>
</feature>